<dbReference type="EMBL" id="BAABAZ010000002">
    <property type="protein sequence ID" value="GAA4282503.1"/>
    <property type="molecule type" value="Genomic_DNA"/>
</dbReference>
<proteinExistence type="predicted"/>
<protein>
    <recommendedName>
        <fullName evidence="3">TAP-like protein</fullName>
    </recommendedName>
</protein>
<dbReference type="RefSeq" id="WP_236866787.1">
    <property type="nucleotide sequence ID" value="NZ_JAJTWW010000030.1"/>
</dbReference>
<evidence type="ECO:0000313" key="1">
    <source>
        <dbReference type="EMBL" id="GAA4282503.1"/>
    </source>
</evidence>
<dbReference type="SUPFAM" id="SSF53474">
    <property type="entry name" value="alpha/beta-Hydrolases"/>
    <property type="match status" value="1"/>
</dbReference>
<dbReference type="Proteomes" id="UP001501586">
    <property type="component" value="Unassembled WGS sequence"/>
</dbReference>
<evidence type="ECO:0000313" key="2">
    <source>
        <dbReference type="Proteomes" id="UP001501586"/>
    </source>
</evidence>
<dbReference type="Gene3D" id="3.40.50.1820">
    <property type="entry name" value="alpha/beta hydrolase"/>
    <property type="match status" value="1"/>
</dbReference>
<comment type="caution">
    <text evidence="1">The sequence shown here is derived from an EMBL/GenBank/DDBJ whole genome shotgun (WGS) entry which is preliminary data.</text>
</comment>
<keyword evidence="2" id="KW-1185">Reference proteome</keyword>
<reference evidence="2" key="1">
    <citation type="journal article" date="2019" name="Int. J. Syst. Evol. Microbiol.">
        <title>The Global Catalogue of Microorganisms (GCM) 10K type strain sequencing project: providing services to taxonomists for standard genome sequencing and annotation.</title>
        <authorList>
            <consortium name="The Broad Institute Genomics Platform"/>
            <consortium name="The Broad Institute Genome Sequencing Center for Infectious Disease"/>
            <person name="Wu L."/>
            <person name="Ma J."/>
        </authorList>
    </citation>
    <scope>NUCLEOTIDE SEQUENCE [LARGE SCALE GENOMIC DNA]</scope>
    <source>
        <strain evidence="2">JCM 17458</strain>
    </source>
</reference>
<sequence>MSGTGTSDPEFRDPWLLGVMADLQAAADARGPEAWIAAFGRFVPGPHRTADEVGSEVVAHLDTLVRGALQRHVFPLMARGRLPVRATPIENVNERRADIAVPVLALTGGGDAEDNIRSTRELLDLLPRSREVVIPRAGHYPNLEDAESFNSALAEFLRTC</sequence>
<accession>A0ABP8EF31</accession>
<gene>
    <name evidence="1" type="ORF">GCM10022261_00340</name>
</gene>
<name>A0ABP8EF31_9MICO</name>
<evidence type="ECO:0008006" key="3">
    <source>
        <dbReference type="Google" id="ProtNLM"/>
    </source>
</evidence>
<dbReference type="InterPro" id="IPR029058">
    <property type="entry name" value="AB_hydrolase_fold"/>
</dbReference>
<organism evidence="1 2">
    <name type="scientific">Brevibacterium daeguense</name>
    <dbReference type="NCBI Taxonomy" id="909936"/>
    <lineage>
        <taxon>Bacteria</taxon>
        <taxon>Bacillati</taxon>
        <taxon>Actinomycetota</taxon>
        <taxon>Actinomycetes</taxon>
        <taxon>Micrococcales</taxon>
        <taxon>Brevibacteriaceae</taxon>
        <taxon>Brevibacterium</taxon>
    </lineage>
</organism>